<protein>
    <submittedName>
        <fullName evidence="5">Fibronectin type III domain-containing protein 11</fullName>
    </submittedName>
</protein>
<dbReference type="InterPro" id="IPR003961">
    <property type="entry name" value="FN3_dom"/>
</dbReference>
<accession>A0A6J3DUR4</accession>
<evidence type="ECO:0000259" key="2">
    <source>
        <dbReference type="Pfam" id="PF17744"/>
    </source>
</evidence>
<evidence type="ECO:0000256" key="1">
    <source>
        <dbReference type="SAM" id="MobiDB-lite"/>
    </source>
</evidence>
<dbReference type="InterPro" id="IPR049231">
    <property type="entry name" value="DUF5581_N"/>
</dbReference>
<feature type="domain" description="DUF5581" evidence="3">
    <location>
        <begin position="104"/>
        <end position="270"/>
    </location>
</feature>
<dbReference type="GeneID" id="116495836"/>
<feature type="compositionally biased region" description="Basic and acidic residues" evidence="1">
    <location>
        <begin position="1"/>
        <end position="10"/>
    </location>
</feature>
<dbReference type="Pfam" id="PF20996">
    <property type="entry name" value="DUF5581_N"/>
    <property type="match status" value="1"/>
</dbReference>
<dbReference type="Proteomes" id="UP000504639">
    <property type="component" value="Chromosome 16"/>
</dbReference>
<feature type="region of interest" description="Disordered" evidence="1">
    <location>
        <begin position="1"/>
        <end position="29"/>
    </location>
</feature>
<proteinExistence type="predicted"/>
<dbReference type="RefSeq" id="XP_032054444.1">
    <property type="nucleotide sequence ID" value="XM_032198553.1"/>
</dbReference>
<evidence type="ECO:0000313" key="5">
    <source>
        <dbReference type="RefSeq" id="XP_032054444.1"/>
    </source>
</evidence>
<dbReference type="Gene3D" id="2.60.40.10">
    <property type="entry name" value="Immunoglobulins"/>
    <property type="match status" value="1"/>
</dbReference>
<organism evidence="4 5">
    <name type="scientific">Aythya fuligula</name>
    <name type="common">Tufted duck</name>
    <name type="synonym">Anas fuligula</name>
    <dbReference type="NCBI Taxonomy" id="219594"/>
    <lineage>
        <taxon>Eukaryota</taxon>
        <taxon>Metazoa</taxon>
        <taxon>Chordata</taxon>
        <taxon>Craniata</taxon>
        <taxon>Vertebrata</taxon>
        <taxon>Euteleostomi</taxon>
        <taxon>Archelosauria</taxon>
        <taxon>Archosauria</taxon>
        <taxon>Dinosauria</taxon>
        <taxon>Saurischia</taxon>
        <taxon>Theropoda</taxon>
        <taxon>Coelurosauria</taxon>
        <taxon>Aves</taxon>
        <taxon>Neognathae</taxon>
        <taxon>Galloanserae</taxon>
        <taxon>Anseriformes</taxon>
        <taxon>Anatidae</taxon>
        <taxon>Aythyinae</taxon>
        <taxon>Aythya</taxon>
    </lineage>
</organism>
<dbReference type="InParanoid" id="A0A6J3DUR4"/>
<sequence>MSKRGFDELPARQMSSRDPAPSPRAGSSANQPLLSLLGFNPTIDLLISKTGVSGTGLLGAGQGKVDIPEIGQANFGIMNVNPNEFGTSLESTVRSQEEQDNAILNMYMERKSLVLQFLQSNLSPQLLEHHLNKVELLKKCYYYIEVMPSRIILRDQNHVLISTDVFQVIDPWRLQRMKKVARTQTEIQLVLLTDLLEQLQRGREELVCYIETSDVMTFLSKWDLVMQKLSDLSELMNKVLSLQVPGKLHAKHRLVSHADIKGTRIPNIKLFLTTKMPVVFDRKESVAYKNWALLKWFTENQESPLEQYELHFRLLKHGTQTELGQRGIVAISSNTCIVCDLLPDRSYEFTVRRAETYTLVYETWHDTITLTTVSTAEDSSTCDPELADRKGLLIFST</sequence>
<dbReference type="CDD" id="cd00063">
    <property type="entry name" value="FN3"/>
    <property type="match status" value="1"/>
</dbReference>
<dbReference type="AlphaFoldDB" id="A0A6J3DUR4"/>
<evidence type="ECO:0000313" key="4">
    <source>
        <dbReference type="Proteomes" id="UP000504639"/>
    </source>
</evidence>
<dbReference type="Pfam" id="PF17744">
    <property type="entry name" value="DUF5581"/>
    <property type="match status" value="1"/>
</dbReference>
<dbReference type="InterPro" id="IPR036116">
    <property type="entry name" value="FN3_sf"/>
</dbReference>
<keyword evidence="4" id="KW-1185">Reference proteome</keyword>
<evidence type="ECO:0000259" key="3">
    <source>
        <dbReference type="Pfam" id="PF20996"/>
    </source>
</evidence>
<feature type="domain" description="DUF5581" evidence="2">
    <location>
        <begin position="275"/>
        <end position="375"/>
    </location>
</feature>
<gene>
    <name evidence="5" type="primary">FNDC11</name>
</gene>
<dbReference type="InterPro" id="IPR013783">
    <property type="entry name" value="Ig-like_fold"/>
</dbReference>
<dbReference type="InterPro" id="IPR039581">
    <property type="entry name" value="FNDC11"/>
</dbReference>
<dbReference type="SUPFAM" id="SSF49265">
    <property type="entry name" value="Fibronectin type III"/>
    <property type="match status" value="1"/>
</dbReference>
<dbReference type="PANTHER" id="PTHR14537">
    <property type="entry name" value="FIBRONECTIN TYPE III DOMAIN-CONTAINING PROTEIN 11"/>
    <property type="match status" value="1"/>
</dbReference>
<name>A0A6J3DUR4_AYTFU</name>
<dbReference type="KEGG" id="aful:116495836"/>
<dbReference type="InterPro" id="IPR048317">
    <property type="entry name" value="DUF5581_C"/>
</dbReference>
<dbReference type="CTD" id="79025"/>
<reference evidence="5" key="1">
    <citation type="submission" date="2025-08" db="UniProtKB">
        <authorList>
            <consortium name="RefSeq"/>
        </authorList>
    </citation>
    <scope>IDENTIFICATION</scope>
    <source>
        <tissue evidence="5">Lung</tissue>
    </source>
</reference>